<dbReference type="PANTHER" id="PTHR23133">
    <property type="entry name" value="IMIDAZOLEGLYCEROL-PHOSPHATE DEHYDRATASE HIS7"/>
    <property type="match status" value="1"/>
</dbReference>
<comment type="cofactor">
    <cofactor evidence="11">
        <name>Zn(2+)</name>
        <dbReference type="ChEBI" id="CHEBI:29105"/>
    </cofactor>
</comment>
<comment type="pathway">
    <text evidence="11">Amino-acid biosynthesis; L-histidine biosynthesis; L-histidine from 5-phospho-alpha-D-ribose 1-diphosphate: step 8/9.</text>
</comment>
<feature type="binding site" evidence="11">
    <location>
        <position position="120"/>
    </location>
    <ligand>
        <name>Zn(2+)</name>
        <dbReference type="ChEBI" id="CHEBI:29105"/>
    </ligand>
</feature>
<keyword evidence="11" id="KW-0862">Zinc</keyword>
<comment type="similarity">
    <text evidence="11">In the N-terminal section; belongs to the histidinol-phosphatase family.</text>
</comment>
<evidence type="ECO:0000256" key="3">
    <source>
        <dbReference type="ARBA" id="ARBA00022490"/>
    </source>
</evidence>
<dbReference type="EC" id="3.1.3.15" evidence="11"/>
<comment type="pathway">
    <text evidence="2 11">Amino-acid biosynthesis; L-histidine biosynthesis; L-histidine from 5-phospho-alpha-D-ribose 1-diphosphate: step 6/9.</text>
</comment>
<dbReference type="EMBL" id="CP000472">
    <property type="protein sequence ID" value="ACJ29723.1"/>
    <property type="molecule type" value="Genomic_DNA"/>
</dbReference>
<dbReference type="Proteomes" id="UP000000753">
    <property type="component" value="Chromosome"/>
</dbReference>
<dbReference type="CDD" id="cd07503">
    <property type="entry name" value="HAD_HisB-N"/>
    <property type="match status" value="1"/>
</dbReference>
<organism evidence="12 13">
    <name type="scientific">Shewanella piezotolerans (strain WP3 / JCM 13877)</name>
    <dbReference type="NCBI Taxonomy" id="225849"/>
    <lineage>
        <taxon>Bacteria</taxon>
        <taxon>Pseudomonadati</taxon>
        <taxon>Pseudomonadota</taxon>
        <taxon>Gammaproteobacteria</taxon>
        <taxon>Alteromonadales</taxon>
        <taxon>Shewanellaceae</taxon>
        <taxon>Shewanella</taxon>
    </lineage>
</organism>
<dbReference type="InterPro" id="IPR005954">
    <property type="entry name" value="HisB_N"/>
</dbReference>
<keyword evidence="5 11" id="KW-0479">Metal-binding</keyword>
<dbReference type="NCBIfam" id="TIGR01261">
    <property type="entry name" value="hisB_Nterm"/>
    <property type="match status" value="1"/>
</dbReference>
<dbReference type="NCBIfam" id="TIGR01662">
    <property type="entry name" value="HAD-SF-IIIA"/>
    <property type="match status" value="1"/>
</dbReference>
<evidence type="ECO:0000256" key="8">
    <source>
        <dbReference type="ARBA" id="ARBA00023102"/>
    </source>
</evidence>
<evidence type="ECO:0000256" key="9">
    <source>
        <dbReference type="ARBA" id="ARBA00023239"/>
    </source>
</evidence>
<keyword evidence="4 11" id="KW-0028">Amino-acid biosynthesis</keyword>
<keyword evidence="6 11" id="KW-0378">Hydrolase</keyword>
<feature type="binding site" evidence="11">
    <location>
        <position position="122"/>
    </location>
    <ligand>
        <name>Zn(2+)</name>
        <dbReference type="ChEBI" id="CHEBI:29105"/>
    </ligand>
</feature>
<protein>
    <recommendedName>
        <fullName evidence="11">Histidine biosynthesis bifunctional protein HisB</fullName>
    </recommendedName>
    <domain>
        <recommendedName>
            <fullName evidence="11">Histidinol-phosphatase</fullName>
            <ecNumber evidence="11">3.1.3.15</ecNumber>
        </recommendedName>
    </domain>
    <domain>
        <recommendedName>
            <fullName evidence="11">Imidazoleglycerol-phosphate dehydratase</fullName>
            <shortName evidence="11">IGPD</shortName>
            <ecNumber evidence="11">4.2.1.19</ecNumber>
        </recommendedName>
    </domain>
</protein>
<sequence length="386" mass="42586">MNKNNHGLAIMVNAQSKKLKNLKGITAMKQKILFIDRDGTIIEEPVTDKQVDTLAKLVFEPNVIPALLKLQTAGYRLVMVSNQDGLGTPSFPKDDFDAPQDMMMQILSSQGVKFDDVLICPHFDDENCSCRKPKLGLVKEYLTTGRIDFTQSAVIGDRETDMGLADSMGIQGLQYNPHSLTWNDIAEKLLSKNRVATVVRTTKETDIKVTIDLDSGVKGSINTGIGFFDHMLEQISTHGNFKMDVNVDGDLEIDDHHSVEDTALAIGDALRQALGDKRGIARFGNAFEQAIPMDEASAECLLDLSGRPFIKFSAEFEREMVGAMATEMVPHFFRSFSDGLRCTLHLKTLGDNDHHKVESLFKVLGRTLRQAVAIEGDALPSSKGVL</sequence>
<evidence type="ECO:0000256" key="5">
    <source>
        <dbReference type="ARBA" id="ARBA00022723"/>
    </source>
</evidence>
<dbReference type="InterPro" id="IPR020565">
    <property type="entry name" value="ImidazoleglycerP_deHydtase_CS"/>
</dbReference>
<dbReference type="GO" id="GO:0004401">
    <property type="term" value="F:histidinol-phosphatase activity"/>
    <property type="evidence" value="ECO:0007669"/>
    <property type="project" value="UniProtKB-UniRule"/>
</dbReference>
<feature type="active site" description="Proton donor" evidence="11">
    <location>
        <position position="38"/>
    </location>
</feature>
<dbReference type="InterPro" id="IPR038494">
    <property type="entry name" value="IGPD_sf"/>
</dbReference>
<feature type="region of interest" description="Histidinol-phosphatase" evidence="11">
    <location>
        <begin position="1"/>
        <end position="193"/>
    </location>
</feature>
<accession>B8CR51</accession>
<feature type="binding site" evidence="11">
    <location>
        <position position="128"/>
    </location>
    <ligand>
        <name>Zn(2+)</name>
        <dbReference type="ChEBI" id="CHEBI:29105"/>
    </ligand>
</feature>
<dbReference type="UniPathway" id="UPA00031">
    <property type="reaction ID" value="UER00011"/>
</dbReference>
<dbReference type="CDD" id="cd07914">
    <property type="entry name" value="IGPD"/>
    <property type="match status" value="1"/>
</dbReference>
<reference evidence="12 13" key="1">
    <citation type="journal article" date="2008" name="PLoS ONE">
        <title>Environmental adaptation: genomic analysis of the piezotolerant and psychrotolerant deep-sea iron reducing bacterium Shewanella piezotolerans WP3.</title>
        <authorList>
            <person name="Wang F."/>
            <person name="Wang J."/>
            <person name="Jian H."/>
            <person name="Zhang B."/>
            <person name="Li S."/>
            <person name="Wang F."/>
            <person name="Zeng X."/>
            <person name="Gao L."/>
            <person name="Bartlett D.H."/>
            <person name="Yu J."/>
            <person name="Hu S."/>
            <person name="Xiao X."/>
        </authorList>
    </citation>
    <scope>NUCLEOTIDE SEQUENCE [LARGE SCALE GENOMIC DNA]</scope>
    <source>
        <strain evidence="13">WP3 / JCM 13877</strain>
    </source>
</reference>
<comment type="catalytic activity">
    <reaction evidence="11">
        <text>D-erythro-1-(imidazol-4-yl)glycerol 3-phosphate = 3-(imidazol-4-yl)-2-oxopropyl phosphate + H2O</text>
        <dbReference type="Rhea" id="RHEA:11040"/>
        <dbReference type="ChEBI" id="CHEBI:15377"/>
        <dbReference type="ChEBI" id="CHEBI:57766"/>
        <dbReference type="ChEBI" id="CHEBI:58278"/>
        <dbReference type="EC" id="4.2.1.19"/>
    </reaction>
</comment>
<dbReference type="FunFam" id="3.30.230.40:FF:000003">
    <property type="entry name" value="Imidazoleglycerol-phosphate dehydratase HisB"/>
    <property type="match status" value="1"/>
</dbReference>
<feature type="binding site" evidence="11">
    <location>
        <position position="36"/>
    </location>
    <ligand>
        <name>Mg(2+)</name>
        <dbReference type="ChEBI" id="CHEBI:18420"/>
    </ligand>
</feature>
<dbReference type="InterPro" id="IPR013954">
    <property type="entry name" value="PNK3P"/>
</dbReference>
<dbReference type="Gene3D" id="3.40.50.1000">
    <property type="entry name" value="HAD superfamily/HAD-like"/>
    <property type="match status" value="1"/>
</dbReference>
<dbReference type="EC" id="4.2.1.19" evidence="11"/>
<feature type="binding site" evidence="11">
    <location>
        <position position="157"/>
    </location>
    <ligand>
        <name>Mg(2+)</name>
        <dbReference type="ChEBI" id="CHEBI:18420"/>
    </ligand>
</feature>
<dbReference type="GO" id="GO:0046872">
    <property type="term" value="F:metal ion binding"/>
    <property type="evidence" value="ECO:0007669"/>
    <property type="project" value="UniProtKB-KW"/>
</dbReference>
<evidence type="ECO:0000256" key="10">
    <source>
        <dbReference type="ARBA" id="ARBA00023268"/>
    </source>
</evidence>
<dbReference type="Pfam" id="PF00475">
    <property type="entry name" value="IGPD"/>
    <property type="match status" value="1"/>
</dbReference>
<dbReference type="SUPFAM" id="SSF56784">
    <property type="entry name" value="HAD-like"/>
    <property type="match status" value="1"/>
</dbReference>
<evidence type="ECO:0000256" key="7">
    <source>
        <dbReference type="ARBA" id="ARBA00022842"/>
    </source>
</evidence>
<keyword evidence="8 11" id="KW-0368">Histidine biosynthesis</keyword>
<dbReference type="InterPro" id="IPR006543">
    <property type="entry name" value="Histidinol-phos"/>
</dbReference>
<evidence type="ECO:0000313" key="13">
    <source>
        <dbReference type="Proteomes" id="UP000000753"/>
    </source>
</evidence>
<dbReference type="FunFam" id="3.30.230.40:FF:000001">
    <property type="entry name" value="Imidazoleglycerol-phosphate dehydratase HisB"/>
    <property type="match status" value="1"/>
</dbReference>
<keyword evidence="7 11" id="KW-0460">Magnesium</keyword>
<dbReference type="InterPro" id="IPR006549">
    <property type="entry name" value="HAD-SF_hydro_IIIA"/>
</dbReference>
<dbReference type="InterPro" id="IPR020566">
    <property type="entry name" value="His_synth_bifunc_HisB"/>
</dbReference>
<dbReference type="GO" id="GO:0005737">
    <property type="term" value="C:cytoplasm"/>
    <property type="evidence" value="ECO:0007669"/>
    <property type="project" value="UniProtKB-SubCell"/>
</dbReference>
<name>B8CR51_SHEPW</name>
<gene>
    <name evidence="11" type="primary">hisB</name>
    <name evidence="12" type="ordered locus">swp_3005</name>
</gene>
<dbReference type="PANTHER" id="PTHR23133:SF2">
    <property type="entry name" value="IMIDAZOLEGLYCEROL-PHOSPHATE DEHYDRATASE"/>
    <property type="match status" value="1"/>
</dbReference>
<evidence type="ECO:0000256" key="4">
    <source>
        <dbReference type="ARBA" id="ARBA00022605"/>
    </source>
</evidence>
<evidence type="ECO:0000256" key="2">
    <source>
        <dbReference type="ARBA" id="ARBA00005047"/>
    </source>
</evidence>
<dbReference type="NCBIfam" id="NF003937">
    <property type="entry name" value="PRK05446.1"/>
    <property type="match status" value="1"/>
</dbReference>
<keyword evidence="3 11" id="KW-0963">Cytoplasm</keyword>
<proteinExistence type="inferred from homology"/>
<dbReference type="eggNOG" id="COG0241">
    <property type="taxonomic scope" value="Bacteria"/>
</dbReference>
<dbReference type="HAMAP" id="MF_00076">
    <property type="entry name" value="HisB"/>
    <property type="match status" value="1"/>
</dbReference>
<evidence type="ECO:0000313" key="12">
    <source>
        <dbReference type="EMBL" id="ACJ29723.1"/>
    </source>
</evidence>
<dbReference type="PROSITE" id="PS00955">
    <property type="entry name" value="IGP_DEHYDRATASE_2"/>
    <property type="match status" value="1"/>
</dbReference>
<comment type="subcellular location">
    <subcellularLocation>
        <location evidence="11">Cytoplasm</location>
    </subcellularLocation>
</comment>
<dbReference type="HAMAP" id="MF_01022">
    <property type="entry name" value="Bifunc_HisB"/>
    <property type="match status" value="1"/>
</dbReference>
<dbReference type="NCBIfam" id="NF002111">
    <property type="entry name" value="PRK00951.2-1"/>
    <property type="match status" value="1"/>
</dbReference>
<dbReference type="InterPro" id="IPR036412">
    <property type="entry name" value="HAD-like_sf"/>
</dbReference>
<dbReference type="InterPro" id="IPR023214">
    <property type="entry name" value="HAD_sf"/>
</dbReference>
<comment type="cofactor">
    <cofactor evidence="1 11">
        <name>Mg(2+)</name>
        <dbReference type="ChEBI" id="CHEBI:18420"/>
    </cofactor>
</comment>
<comment type="similarity">
    <text evidence="11">In the C-terminal section; belongs to the imidazoleglycerol-phosphate dehydratase family.</text>
</comment>
<dbReference type="NCBIfam" id="TIGR01656">
    <property type="entry name" value="Histidinol-ppas"/>
    <property type="match status" value="1"/>
</dbReference>
<feature type="region of interest" description="Imidazoleglycerol-phosphate dehydratase" evidence="11">
    <location>
        <begin position="194"/>
        <end position="386"/>
    </location>
</feature>
<feature type="binding site" evidence="11">
    <location>
        <position position="38"/>
    </location>
    <ligand>
        <name>Mg(2+)</name>
        <dbReference type="ChEBI" id="CHEBI:18420"/>
    </ligand>
</feature>
<dbReference type="Gene3D" id="3.30.230.40">
    <property type="entry name" value="Imidazole glycerol phosphate dehydratase, domain 1"/>
    <property type="match status" value="2"/>
</dbReference>
<evidence type="ECO:0000256" key="6">
    <source>
        <dbReference type="ARBA" id="ARBA00022801"/>
    </source>
</evidence>
<dbReference type="InterPro" id="IPR020568">
    <property type="entry name" value="Ribosomal_Su5_D2-typ_SF"/>
</dbReference>
<dbReference type="eggNOG" id="COG0131">
    <property type="taxonomic scope" value="Bacteria"/>
</dbReference>
<dbReference type="FunFam" id="3.40.50.1000:FF:000061">
    <property type="entry name" value="Histidine biosynthesis bifunctional protein HisB"/>
    <property type="match status" value="1"/>
</dbReference>
<comment type="catalytic activity">
    <reaction evidence="11">
        <text>L-histidinol phosphate + H2O = L-histidinol + phosphate</text>
        <dbReference type="Rhea" id="RHEA:14465"/>
        <dbReference type="ChEBI" id="CHEBI:15377"/>
        <dbReference type="ChEBI" id="CHEBI:43474"/>
        <dbReference type="ChEBI" id="CHEBI:57699"/>
        <dbReference type="ChEBI" id="CHEBI:57980"/>
        <dbReference type="EC" id="3.1.3.15"/>
    </reaction>
</comment>
<keyword evidence="10 11" id="KW-0511">Multifunctional enzyme</keyword>
<dbReference type="PROSITE" id="PS00954">
    <property type="entry name" value="IGP_DEHYDRATASE_1"/>
    <property type="match status" value="1"/>
</dbReference>
<dbReference type="GO" id="GO:0004424">
    <property type="term" value="F:imidazoleglycerol-phosphate dehydratase activity"/>
    <property type="evidence" value="ECO:0007669"/>
    <property type="project" value="UniProtKB-UniRule"/>
</dbReference>
<dbReference type="InterPro" id="IPR000807">
    <property type="entry name" value="ImidazoleglycerolP_deHydtase"/>
</dbReference>
<feature type="active site" description="Nucleophile" evidence="11">
    <location>
        <position position="36"/>
    </location>
</feature>
<dbReference type="STRING" id="225849.swp_3005"/>
<dbReference type="AlphaFoldDB" id="B8CR51"/>
<dbReference type="HOGENOM" id="CLU_044308_0_0_6"/>
<dbReference type="SUPFAM" id="SSF54211">
    <property type="entry name" value="Ribosomal protein S5 domain 2-like"/>
    <property type="match status" value="2"/>
</dbReference>
<keyword evidence="9 11" id="KW-0456">Lyase</keyword>
<keyword evidence="13" id="KW-1185">Reference proteome</keyword>
<dbReference type="Pfam" id="PF08645">
    <property type="entry name" value="PNK3P"/>
    <property type="match status" value="1"/>
</dbReference>
<dbReference type="KEGG" id="swp:swp_3005"/>
<evidence type="ECO:0000256" key="1">
    <source>
        <dbReference type="ARBA" id="ARBA00001946"/>
    </source>
</evidence>
<feature type="binding site" evidence="11">
    <location>
        <position position="130"/>
    </location>
    <ligand>
        <name>Zn(2+)</name>
        <dbReference type="ChEBI" id="CHEBI:29105"/>
    </ligand>
</feature>
<evidence type="ECO:0000256" key="11">
    <source>
        <dbReference type="HAMAP-Rule" id="MF_01022"/>
    </source>
</evidence>
<dbReference type="GO" id="GO:0000105">
    <property type="term" value="P:L-histidine biosynthetic process"/>
    <property type="evidence" value="ECO:0007669"/>
    <property type="project" value="UniProtKB-UniRule"/>
</dbReference>